<dbReference type="InterPro" id="IPR003660">
    <property type="entry name" value="HAMP_dom"/>
</dbReference>
<comment type="catalytic activity">
    <reaction evidence="1">
        <text>ATP + protein L-histidine = ADP + protein N-phospho-L-histidine.</text>
        <dbReference type="EC" id="2.7.13.3"/>
    </reaction>
</comment>
<dbReference type="Gene3D" id="1.10.287.130">
    <property type="match status" value="1"/>
</dbReference>
<feature type="transmembrane region" description="Helical" evidence="11">
    <location>
        <begin position="37"/>
        <end position="56"/>
    </location>
</feature>
<dbReference type="PANTHER" id="PTHR45436">
    <property type="entry name" value="SENSOR HISTIDINE KINASE YKOH"/>
    <property type="match status" value="1"/>
</dbReference>
<gene>
    <name evidence="14" type="ORF">ACFSCV_04145</name>
</gene>
<reference evidence="15" key="1">
    <citation type="journal article" date="2019" name="Int. J. Syst. Evol. Microbiol.">
        <title>The Global Catalogue of Microorganisms (GCM) 10K type strain sequencing project: providing services to taxonomists for standard genome sequencing and annotation.</title>
        <authorList>
            <consortium name="The Broad Institute Genomics Platform"/>
            <consortium name="The Broad Institute Genome Sequencing Center for Infectious Disease"/>
            <person name="Wu L."/>
            <person name="Ma J."/>
        </authorList>
    </citation>
    <scope>NUCLEOTIDE SEQUENCE [LARGE SCALE GENOMIC DNA]</scope>
    <source>
        <strain evidence="15">KCTC 23707</strain>
    </source>
</reference>
<evidence type="ECO:0000256" key="5">
    <source>
        <dbReference type="ARBA" id="ARBA00022679"/>
    </source>
</evidence>
<dbReference type="SUPFAM" id="SSF55874">
    <property type="entry name" value="ATPase domain of HSP90 chaperone/DNA topoisomerase II/histidine kinase"/>
    <property type="match status" value="1"/>
</dbReference>
<evidence type="ECO:0000256" key="4">
    <source>
        <dbReference type="ARBA" id="ARBA00022553"/>
    </source>
</evidence>
<evidence type="ECO:0000256" key="8">
    <source>
        <dbReference type="ARBA" id="ARBA00022989"/>
    </source>
</evidence>
<dbReference type="SMART" id="SM00387">
    <property type="entry name" value="HATPase_c"/>
    <property type="match status" value="1"/>
</dbReference>
<dbReference type="RefSeq" id="WP_378797272.1">
    <property type="nucleotide sequence ID" value="NZ_JBHUER010000002.1"/>
</dbReference>
<dbReference type="PROSITE" id="PS50885">
    <property type="entry name" value="HAMP"/>
    <property type="match status" value="1"/>
</dbReference>
<comment type="caution">
    <text evidence="14">The sequence shown here is derived from an EMBL/GenBank/DDBJ whole genome shotgun (WGS) entry which is preliminary data.</text>
</comment>
<keyword evidence="14" id="KW-0547">Nucleotide-binding</keyword>
<dbReference type="InterPro" id="IPR005467">
    <property type="entry name" value="His_kinase_dom"/>
</dbReference>
<keyword evidence="14" id="KW-0067">ATP-binding</keyword>
<feature type="domain" description="Histidine kinase" evidence="12">
    <location>
        <begin position="273"/>
        <end position="480"/>
    </location>
</feature>
<accession>A0ABW4K545</accession>
<evidence type="ECO:0000256" key="10">
    <source>
        <dbReference type="ARBA" id="ARBA00023136"/>
    </source>
</evidence>
<organism evidence="14 15">
    <name type="scientific">Methylopila henanensis</name>
    <dbReference type="NCBI Taxonomy" id="873516"/>
    <lineage>
        <taxon>Bacteria</taxon>
        <taxon>Pseudomonadati</taxon>
        <taxon>Pseudomonadota</taxon>
        <taxon>Alphaproteobacteria</taxon>
        <taxon>Hyphomicrobiales</taxon>
        <taxon>Methylopilaceae</taxon>
        <taxon>Methylopila</taxon>
    </lineage>
</organism>
<dbReference type="EMBL" id="JBHUER010000002">
    <property type="protein sequence ID" value="MFD1702188.1"/>
    <property type="molecule type" value="Genomic_DNA"/>
</dbReference>
<dbReference type="InterPro" id="IPR003594">
    <property type="entry name" value="HATPase_dom"/>
</dbReference>
<comment type="subcellular location">
    <subcellularLocation>
        <location evidence="2">Membrane</location>
    </subcellularLocation>
</comment>
<name>A0ABW4K545_9HYPH</name>
<evidence type="ECO:0000313" key="15">
    <source>
        <dbReference type="Proteomes" id="UP001597308"/>
    </source>
</evidence>
<feature type="transmembrane region" description="Helical" evidence="11">
    <location>
        <begin position="192"/>
        <end position="217"/>
    </location>
</feature>
<dbReference type="InterPro" id="IPR050428">
    <property type="entry name" value="TCS_sensor_his_kinase"/>
</dbReference>
<evidence type="ECO:0000256" key="9">
    <source>
        <dbReference type="ARBA" id="ARBA00023012"/>
    </source>
</evidence>
<feature type="domain" description="HAMP" evidence="13">
    <location>
        <begin position="214"/>
        <end position="265"/>
    </location>
</feature>
<keyword evidence="5" id="KW-0808">Transferase</keyword>
<keyword evidence="4" id="KW-0597">Phosphoprotein</keyword>
<sequence>MTIPADGAASSAQATRAEEAARPAKTASIAARLFGSAALWTVAMLLIGGVTLSSYYTRSVERGFDQRLHVYLKTLVGAVAAGAFDKDDPGSFGEPRFELPLSGWYWQITRLDRDPPEATTSKSLFEEQLPRLAELGVEETLVGTREGYALGPESQRLRVVERIIDLGTDGRFLISIAGAADEIDEDIQNFNVALLVSFLLLGLGLVTTTGFQVRFGLRPLAGMRAQLAEVRSGSRARLDGAFPEEIAPLVDELNGLLESNREIVERARTHVGNLAHGLKTPLSVIANEANAGDGAFAEKVREQAVLMRRQIDHHLERARLSAGVAFAGETTPVQPAVEALARTMAKIHRDRDLAIDVAVSDDSLRFRGERQDFEEMVGNLVDNACKWASARVAISVAPLAPAAAGGRSALRVVVDDDGPGLTAAQRAEVLARGKRLDESKPGSGLGLAIVADLARVYGGGFALSEAPEGGLRCDLTLPAV</sequence>
<dbReference type="GO" id="GO:0005524">
    <property type="term" value="F:ATP binding"/>
    <property type="evidence" value="ECO:0007669"/>
    <property type="project" value="UniProtKB-KW"/>
</dbReference>
<dbReference type="Pfam" id="PF02518">
    <property type="entry name" value="HATPase_c"/>
    <property type="match status" value="1"/>
</dbReference>
<dbReference type="Gene3D" id="3.30.565.10">
    <property type="entry name" value="Histidine kinase-like ATPase, C-terminal domain"/>
    <property type="match status" value="1"/>
</dbReference>
<evidence type="ECO:0000256" key="3">
    <source>
        <dbReference type="ARBA" id="ARBA00012438"/>
    </source>
</evidence>
<evidence type="ECO:0000256" key="11">
    <source>
        <dbReference type="SAM" id="Phobius"/>
    </source>
</evidence>
<dbReference type="InterPro" id="IPR004358">
    <property type="entry name" value="Sig_transdc_His_kin-like_C"/>
</dbReference>
<dbReference type="Proteomes" id="UP001597308">
    <property type="component" value="Unassembled WGS sequence"/>
</dbReference>
<keyword evidence="15" id="KW-1185">Reference proteome</keyword>
<evidence type="ECO:0000256" key="1">
    <source>
        <dbReference type="ARBA" id="ARBA00000085"/>
    </source>
</evidence>
<evidence type="ECO:0000259" key="12">
    <source>
        <dbReference type="PROSITE" id="PS50109"/>
    </source>
</evidence>
<keyword evidence="9" id="KW-0902">Two-component regulatory system</keyword>
<protein>
    <recommendedName>
        <fullName evidence="3">histidine kinase</fullName>
        <ecNumber evidence="3">2.7.13.3</ecNumber>
    </recommendedName>
</protein>
<evidence type="ECO:0000256" key="6">
    <source>
        <dbReference type="ARBA" id="ARBA00022692"/>
    </source>
</evidence>
<dbReference type="InterPro" id="IPR036097">
    <property type="entry name" value="HisK_dim/P_sf"/>
</dbReference>
<dbReference type="PRINTS" id="PR00344">
    <property type="entry name" value="BCTRLSENSOR"/>
</dbReference>
<dbReference type="EC" id="2.7.13.3" evidence="3"/>
<evidence type="ECO:0000259" key="13">
    <source>
        <dbReference type="PROSITE" id="PS50885"/>
    </source>
</evidence>
<dbReference type="SUPFAM" id="SSF47384">
    <property type="entry name" value="Homodimeric domain of signal transducing histidine kinase"/>
    <property type="match status" value="1"/>
</dbReference>
<dbReference type="PANTHER" id="PTHR45436:SF5">
    <property type="entry name" value="SENSOR HISTIDINE KINASE TRCS"/>
    <property type="match status" value="1"/>
</dbReference>
<keyword evidence="6 11" id="KW-0812">Transmembrane</keyword>
<keyword evidence="10 11" id="KW-0472">Membrane</keyword>
<dbReference type="PROSITE" id="PS50109">
    <property type="entry name" value="HIS_KIN"/>
    <property type="match status" value="1"/>
</dbReference>
<evidence type="ECO:0000256" key="7">
    <source>
        <dbReference type="ARBA" id="ARBA00022777"/>
    </source>
</evidence>
<evidence type="ECO:0000256" key="2">
    <source>
        <dbReference type="ARBA" id="ARBA00004370"/>
    </source>
</evidence>
<keyword evidence="7" id="KW-0418">Kinase</keyword>
<proteinExistence type="predicted"/>
<keyword evidence="8 11" id="KW-1133">Transmembrane helix</keyword>
<dbReference type="InterPro" id="IPR036890">
    <property type="entry name" value="HATPase_C_sf"/>
</dbReference>
<evidence type="ECO:0000313" key="14">
    <source>
        <dbReference type="EMBL" id="MFD1702188.1"/>
    </source>
</evidence>